<protein>
    <submittedName>
        <fullName evidence="4">Tail fiber domain-containing protein</fullName>
    </submittedName>
</protein>
<evidence type="ECO:0000259" key="3">
    <source>
        <dbReference type="PROSITE" id="PS51688"/>
    </source>
</evidence>
<accession>A0A7J5U5G5</accession>
<keyword evidence="5" id="KW-1185">Reference proteome</keyword>
<feature type="domain" description="Peptidase S74" evidence="3">
    <location>
        <begin position="268"/>
        <end position="357"/>
    </location>
</feature>
<feature type="chain" id="PRO_5029868450" evidence="2">
    <location>
        <begin position="19"/>
        <end position="370"/>
    </location>
</feature>
<dbReference type="Proteomes" id="UP000488299">
    <property type="component" value="Unassembled WGS sequence"/>
</dbReference>
<comment type="caution">
    <text evidence="4">The sequence shown here is derived from an EMBL/GenBank/DDBJ whole genome shotgun (WGS) entry which is preliminary data.</text>
</comment>
<dbReference type="PROSITE" id="PS51688">
    <property type="entry name" value="ICA"/>
    <property type="match status" value="1"/>
</dbReference>
<organism evidence="4 5">
    <name type="scientific">Rudanella paleaurantiibacter</name>
    <dbReference type="NCBI Taxonomy" id="2614655"/>
    <lineage>
        <taxon>Bacteria</taxon>
        <taxon>Pseudomonadati</taxon>
        <taxon>Bacteroidota</taxon>
        <taxon>Cytophagia</taxon>
        <taxon>Cytophagales</taxon>
        <taxon>Cytophagaceae</taxon>
        <taxon>Rudanella</taxon>
    </lineage>
</organism>
<sequence>MKYILLLCFALTLENAFAQDPSTDRWYDSGEATVIEPPATISGSVIIKKGNIFSSTFNELLRIQTTDSPSDFMSFRNATTRYGSMVPAIFSYNETGSGSSLMLIGVTNYSNDYGESAIMRFDARKYFNNSLSGGDGAITGRPLFSWANFTTIHMQMLANGNLGLGTISPQAQLHTTGTVRLGGLPSGASSFAVMSDNNGNLTRYQLPTNTTLATFNGLSVGTNTIPKFNAAGTLLNSQLTDDGDGLGIGGSPVSGAKLALYGTLRMMSDERTKTNIVRMTNALQKVEVLNGYYYDWKTGGAARETGFLAQEVESVLPEAVSQNAEGTKFLNYNGVIPLLTEAIKEQQQLILEQSALIKQLRREVDALKAK</sequence>
<evidence type="ECO:0000256" key="2">
    <source>
        <dbReference type="SAM" id="SignalP"/>
    </source>
</evidence>
<dbReference type="Pfam" id="PF13884">
    <property type="entry name" value="Peptidase_S74"/>
    <property type="match status" value="1"/>
</dbReference>
<reference evidence="4 5" key="1">
    <citation type="submission" date="2019-10" db="EMBL/GenBank/DDBJ databases">
        <title>Rudanella paleaurantiibacter sp. nov., isolated from sludge.</title>
        <authorList>
            <person name="Xu S.Q."/>
        </authorList>
    </citation>
    <scope>NUCLEOTIDE SEQUENCE [LARGE SCALE GENOMIC DNA]</scope>
    <source>
        <strain evidence="4 5">HX-22-17</strain>
    </source>
</reference>
<evidence type="ECO:0000256" key="1">
    <source>
        <dbReference type="SAM" id="Coils"/>
    </source>
</evidence>
<evidence type="ECO:0000313" key="5">
    <source>
        <dbReference type="Proteomes" id="UP000488299"/>
    </source>
</evidence>
<proteinExistence type="predicted"/>
<dbReference type="RefSeq" id="WP_152123777.1">
    <property type="nucleotide sequence ID" value="NZ_WELI01000002.1"/>
</dbReference>
<keyword evidence="2" id="KW-0732">Signal</keyword>
<gene>
    <name evidence="4" type="ORF">F5984_08380</name>
</gene>
<evidence type="ECO:0000313" key="4">
    <source>
        <dbReference type="EMBL" id="KAB7732325.1"/>
    </source>
</evidence>
<feature type="coiled-coil region" evidence="1">
    <location>
        <begin position="343"/>
        <end position="370"/>
    </location>
</feature>
<keyword evidence="1" id="KW-0175">Coiled coil</keyword>
<dbReference type="EMBL" id="WELI01000002">
    <property type="protein sequence ID" value="KAB7732325.1"/>
    <property type="molecule type" value="Genomic_DNA"/>
</dbReference>
<dbReference type="AlphaFoldDB" id="A0A7J5U5G5"/>
<dbReference type="InterPro" id="IPR030392">
    <property type="entry name" value="S74_ICA"/>
</dbReference>
<feature type="signal peptide" evidence="2">
    <location>
        <begin position="1"/>
        <end position="18"/>
    </location>
</feature>
<name>A0A7J5U5G5_9BACT</name>